<keyword evidence="4" id="KW-1185">Reference proteome</keyword>
<dbReference type="EMBL" id="BLAL01000242">
    <property type="protein sequence ID" value="GES95406.1"/>
    <property type="molecule type" value="Genomic_DNA"/>
</dbReference>
<protein>
    <recommendedName>
        <fullName evidence="5">Ricin B lectin domain-containing protein</fullName>
    </recommendedName>
</protein>
<name>A0A2Z6S324_9GLOM</name>
<sequence length="160" mass="17795">MKFNLFLLILTSLIAVALGRPDVVTSKIRSDAIGLYWTTPDGVEIDLDSQGIKWRLVYLNENTALISPFEISPTGSFVQYNGPGERLNITKVATNSEDFPPELQWEIKLSPIQITPPRFYICSKSDLSQSATAVETGEKKGIVIADNKDPHGQLWILEAF</sequence>
<evidence type="ECO:0008006" key="5">
    <source>
        <dbReference type="Google" id="ProtNLM"/>
    </source>
</evidence>
<accession>A0A2Z6S324</accession>
<proteinExistence type="predicted"/>
<dbReference type="EMBL" id="BEXD01002469">
    <property type="protein sequence ID" value="GBB98428.1"/>
    <property type="molecule type" value="Genomic_DNA"/>
</dbReference>
<reference evidence="2 4" key="1">
    <citation type="submission" date="2017-11" db="EMBL/GenBank/DDBJ databases">
        <title>The genome of Rhizophagus clarus HR1 reveals common genetic basis of auxotrophy among arbuscular mycorrhizal fungi.</title>
        <authorList>
            <person name="Kobayashi Y."/>
        </authorList>
    </citation>
    <scope>NUCLEOTIDE SEQUENCE [LARGE SCALE GENOMIC DNA]</scope>
    <source>
        <strain evidence="2 4">HR1</strain>
    </source>
</reference>
<comment type="caution">
    <text evidence="2">The sequence shown here is derived from an EMBL/GenBank/DDBJ whole genome shotgun (WGS) entry which is preliminary data.</text>
</comment>
<reference evidence="3" key="2">
    <citation type="submission" date="2019-10" db="EMBL/GenBank/DDBJ databases">
        <title>Conservation and host-specific expression of non-tandemly repeated heterogenous ribosome RNA gene in arbuscular mycorrhizal fungi.</title>
        <authorList>
            <person name="Maeda T."/>
            <person name="Kobayashi Y."/>
            <person name="Nakagawa T."/>
            <person name="Ezawa T."/>
            <person name="Yamaguchi K."/>
            <person name="Bino T."/>
            <person name="Nishimoto Y."/>
            <person name="Shigenobu S."/>
            <person name="Kawaguchi M."/>
        </authorList>
    </citation>
    <scope>NUCLEOTIDE SEQUENCE</scope>
    <source>
        <strain evidence="3">HR1</strain>
    </source>
</reference>
<dbReference type="AlphaFoldDB" id="A0A2Z6S324"/>
<evidence type="ECO:0000256" key="1">
    <source>
        <dbReference type="SAM" id="SignalP"/>
    </source>
</evidence>
<dbReference type="Proteomes" id="UP000247702">
    <property type="component" value="Unassembled WGS sequence"/>
</dbReference>
<keyword evidence="1" id="KW-0732">Signal</keyword>
<dbReference type="Proteomes" id="UP000615446">
    <property type="component" value="Unassembled WGS sequence"/>
</dbReference>
<organism evidence="2 4">
    <name type="scientific">Rhizophagus clarus</name>
    <dbReference type="NCBI Taxonomy" id="94130"/>
    <lineage>
        <taxon>Eukaryota</taxon>
        <taxon>Fungi</taxon>
        <taxon>Fungi incertae sedis</taxon>
        <taxon>Mucoromycota</taxon>
        <taxon>Glomeromycotina</taxon>
        <taxon>Glomeromycetes</taxon>
        <taxon>Glomerales</taxon>
        <taxon>Glomeraceae</taxon>
        <taxon>Rhizophagus</taxon>
    </lineage>
</organism>
<feature type="signal peptide" evidence="1">
    <location>
        <begin position="1"/>
        <end position="19"/>
    </location>
</feature>
<evidence type="ECO:0000313" key="4">
    <source>
        <dbReference type="Proteomes" id="UP000247702"/>
    </source>
</evidence>
<feature type="chain" id="PRO_5044073152" description="Ricin B lectin domain-containing protein" evidence="1">
    <location>
        <begin position="20"/>
        <end position="160"/>
    </location>
</feature>
<evidence type="ECO:0000313" key="3">
    <source>
        <dbReference type="EMBL" id="GES95406.1"/>
    </source>
</evidence>
<evidence type="ECO:0000313" key="2">
    <source>
        <dbReference type="EMBL" id="GBB98428.1"/>
    </source>
</evidence>
<gene>
    <name evidence="3" type="ORF">RCL2_002207800</name>
    <name evidence="2" type="ORF">RclHR1_03220021</name>
</gene>